<dbReference type="Proteomes" id="UP001600165">
    <property type="component" value="Unassembled WGS sequence"/>
</dbReference>
<evidence type="ECO:0000313" key="2">
    <source>
        <dbReference type="EMBL" id="MFE4104709.1"/>
    </source>
</evidence>
<dbReference type="PANTHER" id="PTHR37957:SF1">
    <property type="entry name" value="PHYTASE-LIKE DOMAIN-CONTAINING PROTEIN"/>
    <property type="match status" value="1"/>
</dbReference>
<comment type="caution">
    <text evidence="2">The sequence shown here is derived from an EMBL/GenBank/DDBJ whole genome shotgun (WGS) entry which is preliminary data.</text>
</comment>
<name>A0ABW6IB78_9CYAN</name>
<gene>
    <name evidence="2" type="ORF">ACFVKH_00370</name>
</gene>
<protein>
    <submittedName>
        <fullName evidence="2">Esterase-like activity of phytase family protein</fullName>
    </submittedName>
</protein>
<proteinExistence type="predicted"/>
<dbReference type="PANTHER" id="PTHR37957">
    <property type="entry name" value="BLR7070 PROTEIN"/>
    <property type="match status" value="1"/>
</dbReference>
<organism evidence="2 3">
    <name type="scientific">Almyronema epifaneia S1</name>
    <dbReference type="NCBI Taxonomy" id="2991925"/>
    <lineage>
        <taxon>Bacteria</taxon>
        <taxon>Bacillati</taxon>
        <taxon>Cyanobacteriota</taxon>
        <taxon>Cyanophyceae</taxon>
        <taxon>Nodosilineales</taxon>
        <taxon>Nodosilineaceae</taxon>
        <taxon>Almyronema</taxon>
        <taxon>Almyronema epifaneia</taxon>
    </lineage>
</organism>
<evidence type="ECO:0000313" key="3">
    <source>
        <dbReference type="Proteomes" id="UP001600165"/>
    </source>
</evidence>
<sequence length="380" mass="41649">MGRFAGLIATLLAGICSLWLTSCAIPQVSAEDRLFLNLSLEYLGRYELPQQDFEGTPVGGLSAITYDVQRDRFYALSDDRGNLAPPRFYALKLEVPTEPTADLGSVTIEQVTLLKDEAGNPYPANQLDPEGMGLSPRQSLLIVSEGDAADVPRLDEYDLASGQLKTRFRIPERYLPSEDEAETKGVQNNLSFESLTINAVPGSTAWVEPFRLFMATEGPLQQDLDDDIAIAPKNRFLHYLIGQDQSTLISEHLYPLDIGPTGTLLTGLSELLTLDQGGHFLALERSLGFKGFDIRLYQLSTGGATDISTVESLKGDVSTIQPIQKRLLLNLASADLPLDNFEGMTLGPDLSGGDRSLILISDNNFEAQLPTQILVFRLRQ</sequence>
<feature type="domain" description="Phytase-like" evidence="1">
    <location>
        <begin position="56"/>
        <end position="365"/>
    </location>
</feature>
<dbReference type="InterPro" id="IPR027372">
    <property type="entry name" value="Phytase-like_dom"/>
</dbReference>
<evidence type="ECO:0000259" key="1">
    <source>
        <dbReference type="Pfam" id="PF13449"/>
    </source>
</evidence>
<dbReference type="Pfam" id="PF13449">
    <property type="entry name" value="Phytase-like"/>
    <property type="match status" value="1"/>
</dbReference>
<dbReference type="PROSITE" id="PS51257">
    <property type="entry name" value="PROKAR_LIPOPROTEIN"/>
    <property type="match status" value="1"/>
</dbReference>
<keyword evidence="3" id="KW-1185">Reference proteome</keyword>
<dbReference type="RefSeq" id="WP_377960248.1">
    <property type="nucleotide sequence ID" value="NZ_JBHZOL010000003.1"/>
</dbReference>
<dbReference type="EMBL" id="JBHZOL010000003">
    <property type="protein sequence ID" value="MFE4104709.1"/>
    <property type="molecule type" value="Genomic_DNA"/>
</dbReference>
<accession>A0ABW6IB78</accession>
<reference evidence="2 3" key="1">
    <citation type="submission" date="2024-10" db="EMBL/GenBank/DDBJ databases">
        <authorList>
            <person name="Ratan Roy A."/>
            <person name="Morales Sandoval P.H."/>
            <person name="De Los Santos Villalobos S."/>
            <person name="Chakraborty S."/>
            <person name="Mukherjee J."/>
        </authorList>
    </citation>
    <scope>NUCLEOTIDE SEQUENCE [LARGE SCALE GENOMIC DNA]</scope>
    <source>
        <strain evidence="2 3">S1</strain>
    </source>
</reference>